<dbReference type="RefSeq" id="WP_021349484.1">
    <property type="nucleotide sequence ID" value="NZ_CP011536.1"/>
</dbReference>
<organism evidence="1 2">
    <name type="scientific">Limosilactobacillus fermentum 3872</name>
    <dbReference type="NCBI Taxonomy" id="1381124"/>
    <lineage>
        <taxon>Bacteria</taxon>
        <taxon>Bacillati</taxon>
        <taxon>Bacillota</taxon>
        <taxon>Bacilli</taxon>
        <taxon>Lactobacillales</taxon>
        <taxon>Lactobacillaceae</taxon>
        <taxon>Limosilactobacillus</taxon>
    </lineage>
</organism>
<proteinExistence type="predicted"/>
<gene>
    <name evidence="1" type="ORF">N573_004645</name>
</gene>
<dbReference type="Proteomes" id="UP000016629">
    <property type="component" value="Chromosome"/>
</dbReference>
<dbReference type="AlphaFoldDB" id="A0A806TE19"/>
<reference evidence="1 2" key="2">
    <citation type="journal article" name="FEMS Microbiol. Lett.">
        <title>Lactobacillus fermentum 3872 genome sequencing reveals plasmid and chromosomal genes potentially involved in a probiotic activity.</title>
        <authorList>
            <person name="Lehri B."/>
            <person name="Seddon A.M."/>
            <person name="Karlyshev A.V."/>
        </authorList>
    </citation>
    <scope>NUCLEOTIDE SEQUENCE [LARGE SCALE GENOMIC DNA]</scope>
    <source>
        <strain evidence="1 2">3872</strain>
    </source>
</reference>
<dbReference type="EMBL" id="CP011536">
    <property type="protein sequence ID" value="AKM51042.1"/>
    <property type="molecule type" value="Genomic_DNA"/>
</dbReference>
<protein>
    <recommendedName>
        <fullName evidence="3">XRE family transcriptional regulator</fullName>
    </recommendedName>
</protein>
<sequence>MATTRIDVKPAVLHWVQEASNGTLNEAWTNKIDKWIKNESKPTLNQLKDLSKKAQIPFGYFFLDNWSPVNKIDNLNRDFFVLCHD</sequence>
<name>A0A806TE19_LIMFE</name>
<evidence type="ECO:0008006" key="3">
    <source>
        <dbReference type="Google" id="ProtNLM"/>
    </source>
</evidence>
<evidence type="ECO:0000313" key="2">
    <source>
        <dbReference type="Proteomes" id="UP000016629"/>
    </source>
</evidence>
<accession>A0A806TE19</accession>
<evidence type="ECO:0000313" key="1">
    <source>
        <dbReference type="EMBL" id="AKM51042.1"/>
    </source>
</evidence>
<reference evidence="1 2" key="1">
    <citation type="journal article" date="2013" name="Genome Announc.">
        <title>Draft Genome Sequence of Lactobacillus fermentum Strain 3872.</title>
        <authorList>
            <person name="Karlyshev A.V."/>
            <person name="Raju K."/>
            <person name="Abramov V.M."/>
        </authorList>
    </citation>
    <scope>NUCLEOTIDE SEQUENCE [LARGE SCALE GENOMIC DNA]</scope>
    <source>
        <strain evidence="1 2">3872</strain>
    </source>
</reference>